<accession>A0A7S0NAR1</accession>
<dbReference type="AlphaFoldDB" id="A0A7S0NAR1"/>
<evidence type="ECO:0000313" key="2">
    <source>
        <dbReference type="EMBL" id="CAD8503995.1"/>
    </source>
</evidence>
<proteinExistence type="predicted"/>
<gene>
    <name evidence="2" type="ORF">HPHI1048_LOCUS21279</name>
</gene>
<organism evidence="2">
    <name type="scientific">Hanusia phi</name>
    <dbReference type="NCBI Taxonomy" id="3032"/>
    <lineage>
        <taxon>Eukaryota</taxon>
        <taxon>Cryptophyceae</taxon>
        <taxon>Pyrenomonadales</taxon>
        <taxon>Geminigeraceae</taxon>
        <taxon>Hanusia</taxon>
    </lineage>
</organism>
<name>A0A7S0NAR1_9CRYP</name>
<feature type="region of interest" description="Disordered" evidence="1">
    <location>
        <begin position="31"/>
        <end position="87"/>
    </location>
</feature>
<protein>
    <submittedName>
        <fullName evidence="2">Uncharacterized protein</fullName>
    </submittedName>
</protein>
<dbReference type="EMBL" id="HBEO01031388">
    <property type="protein sequence ID" value="CAD8503995.1"/>
    <property type="molecule type" value="Transcribed_RNA"/>
</dbReference>
<reference evidence="2" key="1">
    <citation type="submission" date="2021-01" db="EMBL/GenBank/DDBJ databases">
        <authorList>
            <person name="Corre E."/>
            <person name="Pelletier E."/>
            <person name="Niang G."/>
            <person name="Scheremetjew M."/>
            <person name="Finn R."/>
            <person name="Kale V."/>
            <person name="Holt S."/>
            <person name="Cochrane G."/>
            <person name="Meng A."/>
            <person name="Brown T."/>
            <person name="Cohen L."/>
        </authorList>
    </citation>
    <scope>NUCLEOTIDE SEQUENCE</scope>
    <source>
        <strain evidence="2">CCMP325</strain>
    </source>
</reference>
<evidence type="ECO:0000256" key="1">
    <source>
        <dbReference type="SAM" id="MobiDB-lite"/>
    </source>
</evidence>
<sequence length="172" mass="20126">MEEIDNPEMSEYEKFRARNLQRNMEVMKMLGIDTEAFQPATRSPGKEGRSEGDRGQSEDEWEPRKSARTQGETRRSARLRGLTTDGSELVQEIRKASQLKSERQEMLIKRFRDTEQVMETIEVSHCRQKSLFQHTLRRIHTMTHKQLRTRIRVIENARGAVPDLGDRLSLTL</sequence>
<feature type="compositionally biased region" description="Basic and acidic residues" evidence="1">
    <location>
        <begin position="44"/>
        <end position="75"/>
    </location>
</feature>